<protein>
    <submittedName>
        <fullName evidence="2">DUF6285 domain-containing protein</fullName>
    </submittedName>
</protein>
<name>A0ABT8ZRT0_9SPHN</name>
<dbReference type="Pfam" id="PF19802">
    <property type="entry name" value="DUF6285"/>
    <property type="match status" value="1"/>
</dbReference>
<evidence type="ECO:0000313" key="3">
    <source>
        <dbReference type="Proteomes" id="UP001176471"/>
    </source>
</evidence>
<proteinExistence type="predicted"/>
<dbReference type="InterPro" id="IPR046252">
    <property type="entry name" value="DUF6285"/>
</dbReference>
<dbReference type="Proteomes" id="UP001176471">
    <property type="component" value="Unassembled WGS sequence"/>
</dbReference>
<accession>A0ABT8ZRT0</accession>
<keyword evidence="3" id="KW-1185">Reference proteome</keyword>
<feature type="domain" description="DUF6285" evidence="1">
    <location>
        <begin position="24"/>
        <end position="114"/>
    </location>
</feature>
<evidence type="ECO:0000259" key="1">
    <source>
        <dbReference type="Pfam" id="PF19802"/>
    </source>
</evidence>
<gene>
    <name evidence="2" type="ORF">Q4610_15350</name>
</gene>
<evidence type="ECO:0000313" key="2">
    <source>
        <dbReference type="EMBL" id="MDO7836425.1"/>
    </source>
</evidence>
<reference evidence="2" key="1">
    <citation type="submission" date="2023-07" db="EMBL/GenBank/DDBJ databases">
        <title>Bacterial whole genome sequence for Sphingobium sp. HBC34.</title>
        <authorList>
            <person name="Le V."/>
            <person name="Ko S.-R."/>
            <person name="Ahn C.-Y."/>
            <person name="Oh H.-M."/>
        </authorList>
    </citation>
    <scope>NUCLEOTIDE SEQUENCE</scope>
    <source>
        <strain evidence="2">HBC34</strain>
    </source>
</reference>
<dbReference type="RefSeq" id="WP_304536842.1">
    <property type="nucleotide sequence ID" value="NZ_JAUQOM010000008.1"/>
</dbReference>
<comment type="caution">
    <text evidence="2">The sequence shown here is derived from an EMBL/GenBank/DDBJ whole genome shotgun (WGS) entry which is preliminary data.</text>
</comment>
<sequence>MQDEPNPLEILRAVATLLREELMPQLVGASAFNARVAANALDLVQRELALPATAAQEENGALSSLLGMDGDTQGLTTELARRIADRSIDPADPAVERLLWSITEAKLNVDQPAYGGLKRVLALRAAQHHR</sequence>
<organism evidence="2 3">
    <name type="scientific">Sphingobium cyanobacteriorum</name>
    <dbReference type="NCBI Taxonomy" id="3063954"/>
    <lineage>
        <taxon>Bacteria</taxon>
        <taxon>Pseudomonadati</taxon>
        <taxon>Pseudomonadota</taxon>
        <taxon>Alphaproteobacteria</taxon>
        <taxon>Sphingomonadales</taxon>
        <taxon>Sphingomonadaceae</taxon>
        <taxon>Sphingobium</taxon>
    </lineage>
</organism>
<dbReference type="EMBL" id="JAUQOM010000008">
    <property type="protein sequence ID" value="MDO7836425.1"/>
    <property type="molecule type" value="Genomic_DNA"/>
</dbReference>